<keyword evidence="1" id="KW-0472">Membrane</keyword>
<keyword evidence="1" id="KW-1133">Transmembrane helix</keyword>
<dbReference type="Gene3D" id="2.60.260.40">
    <property type="entry name" value="q5lls5 like domains"/>
    <property type="match status" value="1"/>
</dbReference>
<name>A0ABR0PVU1_GOSAR</name>
<dbReference type="EMBL" id="JARKNE010000005">
    <property type="protein sequence ID" value="KAK5830959.1"/>
    <property type="molecule type" value="Genomic_DNA"/>
</dbReference>
<keyword evidence="3" id="KW-1185">Reference proteome</keyword>
<evidence type="ECO:0000313" key="2">
    <source>
        <dbReference type="EMBL" id="KAK5830959.1"/>
    </source>
</evidence>
<evidence type="ECO:0000256" key="1">
    <source>
        <dbReference type="SAM" id="Phobius"/>
    </source>
</evidence>
<proteinExistence type="predicted"/>
<comment type="caution">
    <text evidence="2">The sequence shown here is derived from an EMBL/GenBank/DDBJ whole genome shotgun (WGS) entry which is preliminary data.</text>
</comment>
<gene>
    <name evidence="2" type="ORF">PVK06_014754</name>
</gene>
<reference evidence="2 3" key="1">
    <citation type="submission" date="2023-03" db="EMBL/GenBank/DDBJ databases">
        <title>WGS of Gossypium arboreum.</title>
        <authorList>
            <person name="Yu D."/>
        </authorList>
    </citation>
    <scope>NUCLEOTIDE SEQUENCE [LARGE SCALE GENOMIC DNA]</scope>
    <source>
        <tissue evidence="2">Leaf</tissue>
    </source>
</reference>
<dbReference type="SUPFAM" id="SSF57802">
    <property type="entry name" value="Rubredoxin-like"/>
    <property type="match status" value="1"/>
</dbReference>
<dbReference type="InterPro" id="IPR002124">
    <property type="entry name" value="Cyt_c_oxidase_su5b"/>
</dbReference>
<protein>
    <submittedName>
        <fullName evidence="2">Uncharacterized protein</fullName>
    </submittedName>
</protein>
<accession>A0ABR0PVU1</accession>
<dbReference type="PANTHER" id="PTHR10122">
    <property type="entry name" value="CYTOCHROME C OXIDASE SUBUNIT 5B, MITOCHONDRIAL"/>
    <property type="match status" value="1"/>
</dbReference>
<dbReference type="PANTHER" id="PTHR10122:SF0">
    <property type="entry name" value="CYTOCHROME C OXIDASE SUBUNIT 5B, ISOFORM A-RELATED"/>
    <property type="match status" value="1"/>
</dbReference>
<dbReference type="Proteomes" id="UP001358586">
    <property type="component" value="Chromosome 5"/>
</dbReference>
<feature type="transmembrane region" description="Helical" evidence="1">
    <location>
        <begin position="52"/>
        <end position="73"/>
    </location>
</feature>
<organism evidence="2 3">
    <name type="scientific">Gossypium arboreum</name>
    <name type="common">Tree cotton</name>
    <name type="synonym">Gossypium nanking</name>
    <dbReference type="NCBI Taxonomy" id="29729"/>
    <lineage>
        <taxon>Eukaryota</taxon>
        <taxon>Viridiplantae</taxon>
        <taxon>Streptophyta</taxon>
        <taxon>Embryophyta</taxon>
        <taxon>Tracheophyta</taxon>
        <taxon>Spermatophyta</taxon>
        <taxon>Magnoliopsida</taxon>
        <taxon>eudicotyledons</taxon>
        <taxon>Gunneridae</taxon>
        <taxon>Pentapetalae</taxon>
        <taxon>rosids</taxon>
        <taxon>malvids</taxon>
        <taxon>Malvales</taxon>
        <taxon>Malvaceae</taxon>
        <taxon>Malvoideae</taxon>
        <taxon>Gossypium</taxon>
    </lineage>
</organism>
<evidence type="ECO:0000313" key="3">
    <source>
        <dbReference type="Proteomes" id="UP001358586"/>
    </source>
</evidence>
<keyword evidence="1" id="KW-0812">Transmembrane</keyword>
<sequence length="188" mass="21279">MWRRLLIPQLKTLATVPRRSPSKTPLLQFKCSVSPLPSSSLLTRHLAAGSVIYLKSILSMGYPILISCFCFLFDWLYTHVKKRVEDVMPIATGHEREELAAELEGKKILEDVNNPVGPFGTKVKDEHDGVWFWLEKGKLHECPVCSQYFVLEVVGPGGPPDGHGDDHHLLQLSCSYWNKIGVRWNDVQ</sequence>